<dbReference type="Proteomes" id="UP000784294">
    <property type="component" value="Unassembled WGS sequence"/>
</dbReference>
<gene>
    <name evidence="2" type="ORF">PXEA_LOCUS34844</name>
</gene>
<protein>
    <submittedName>
        <fullName evidence="2">Uncharacterized protein</fullName>
    </submittedName>
</protein>
<evidence type="ECO:0000313" key="3">
    <source>
        <dbReference type="Proteomes" id="UP000784294"/>
    </source>
</evidence>
<feature type="region of interest" description="Disordered" evidence="1">
    <location>
        <begin position="21"/>
        <end position="41"/>
    </location>
</feature>
<dbReference type="EMBL" id="CAAALY010269194">
    <property type="protein sequence ID" value="VEL41404.1"/>
    <property type="molecule type" value="Genomic_DNA"/>
</dbReference>
<accession>A0A448XP67</accession>
<sequence length="239" mass="24714">MALCEIRQRAADVVLADLTNQASPPSSHLVAASATTSTSTGPVNPVSYQHFSACSGPDARARSSLPGTSQDHHYVNPVAPSTGGPIRSGLRGQAAASPLTGGSGRLPLYTTFSLPRGVRGRPSLHQSPSSPAFALPLPMAPALALEADGLDNLAHDVSKTLNTGFTSDFCNQPSDRVLSPSQAEYHADPSSFHQGPFPSAGLSTSLVNYSGAFSQPNSPATARSLVPMSGMLFICIFSL</sequence>
<proteinExistence type="predicted"/>
<organism evidence="2 3">
    <name type="scientific">Protopolystoma xenopodis</name>
    <dbReference type="NCBI Taxonomy" id="117903"/>
    <lineage>
        <taxon>Eukaryota</taxon>
        <taxon>Metazoa</taxon>
        <taxon>Spiralia</taxon>
        <taxon>Lophotrochozoa</taxon>
        <taxon>Platyhelminthes</taxon>
        <taxon>Monogenea</taxon>
        <taxon>Polyopisthocotylea</taxon>
        <taxon>Polystomatidea</taxon>
        <taxon>Polystomatidae</taxon>
        <taxon>Protopolystoma</taxon>
    </lineage>
</organism>
<feature type="compositionally biased region" description="Low complexity" evidence="1">
    <location>
        <begin position="31"/>
        <end position="40"/>
    </location>
</feature>
<name>A0A448XP67_9PLAT</name>
<keyword evidence="3" id="KW-1185">Reference proteome</keyword>
<dbReference type="AlphaFoldDB" id="A0A448XP67"/>
<comment type="caution">
    <text evidence="2">The sequence shown here is derived from an EMBL/GenBank/DDBJ whole genome shotgun (WGS) entry which is preliminary data.</text>
</comment>
<reference evidence="2" key="1">
    <citation type="submission" date="2018-11" db="EMBL/GenBank/DDBJ databases">
        <authorList>
            <consortium name="Pathogen Informatics"/>
        </authorList>
    </citation>
    <scope>NUCLEOTIDE SEQUENCE</scope>
</reference>
<feature type="region of interest" description="Disordered" evidence="1">
    <location>
        <begin position="80"/>
        <end position="102"/>
    </location>
</feature>
<evidence type="ECO:0000256" key="1">
    <source>
        <dbReference type="SAM" id="MobiDB-lite"/>
    </source>
</evidence>
<evidence type="ECO:0000313" key="2">
    <source>
        <dbReference type="EMBL" id="VEL41404.1"/>
    </source>
</evidence>